<name>A0A7S1UGQ5_9STRA</name>
<proteinExistence type="predicted"/>
<reference evidence="1" key="1">
    <citation type="submission" date="2021-01" db="EMBL/GenBank/DDBJ databases">
        <authorList>
            <person name="Corre E."/>
            <person name="Pelletier E."/>
            <person name="Niang G."/>
            <person name="Scheremetjew M."/>
            <person name="Finn R."/>
            <person name="Kale V."/>
            <person name="Holt S."/>
            <person name="Cochrane G."/>
            <person name="Meng A."/>
            <person name="Brown T."/>
            <person name="Cohen L."/>
        </authorList>
    </citation>
    <scope>NUCLEOTIDE SEQUENCE</scope>
    <source>
        <strain evidence="1">CCMP2877</strain>
    </source>
</reference>
<gene>
    <name evidence="1" type="ORF">PPAR1163_LOCUS26118</name>
</gene>
<dbReference type="AlphaFoldDB" id="A0A7S1UGQ5"/>
<sequence>MRRGWDWLSQLRFSGARADYMTDEEIALAEGDAEEKATRVFPRRIRFLPNIAQMLVLRDFSPFPIEVELPGGELVGSFVLPPWCQTLRVMRAISRKLKLSGNDAGMLGLTARWHSTPGGSAKGSEELRYLRQPVESVPVQQNMSLMDLVCSLNTELDEYDPSHPVLREKTLRITLRPRVFFMALEEHAEMVHAKTFCGCKSCGVDADGNGACDDGVCGDCSGVDAGEATRGRDQVQRIMYLEAFEEIRRGILETDSAESAAVVAACIALVESRSGALGRAPRELAEEALAALPHGQREIFTARQWKTLIKKEIAARASTCTSCLRGEMLGLLKDHPLFFSHVLQADTATIRHATLPQIGANPVDLLHFQEKHHHDACLICINHNGVTLVGNRRDGPHFEKQRRSGTVLASSMSYDLKQPLAHGKAHRAYSDGMQMLFTIPIEHISSWGCGGARTFLKVRDTNGQMVEHNWNHSCRHVAVCITNFLTEIAYCLLSCNSALRAGNARQRSDPARGA</sequence>
<protein>
    <submittedName>
        <fullName evidence="1">Uncharacterized protein</fullName>
    </submittedName>
</protein>
<dbReference type="EMBL" id="HBGJ01041536">
    <property type="protein sequence ID" value="CAD9267689.1"/>
    <property type="molecule type" value="Transcribed_RNA"/>
</dbReference>
<accession>A0A7S1UGQ5</accession>
<evidence type="ECO:0000313" key="1">
    <source>
        <dbReference type="EMBL" id="CAD9267689.1"/>
    </source>
</evidence>
<organism evidence="1">
    <name type="scientific">Phaeomonas parva</name>
    <dbReference type="NCBI Taxonomy" id="124430"/>
    <lineage>
        <taxon>Eukaryota</taxon>
        <taxon>Sar</taxon>
        <taxon>Stramenopiles</taxon>
        <taxon>Ochrophyta</taxon>
        <taxon>Pinguiophyceae</taxon>
        <taxon>Pinguiochrysidales</taxon>
        <taxon>Pinguiochrysidaceae</taxon>
        <taxon>Phaeomonas</taxon>
    </lineage>
</organism>